<keyword evidence="4" id="KW-0479">Metal-binding</keyword>
<name>A0A928V6D7_9GAMM</name>
<organism evidence="13 14">
    <name type="scientific">Cellvibrio polysaccharolyticus</name>
    <dbReference type="NCBI Taxonomy" id="2082724"/>
    <lineage>
        <taxon>Bacteria</taxon>
        <taxon>Pseudomonadati</taxon>
        <taxon>Pseudomonadota</taxon>
        <taxon>Gammaproteobacteria</taxon>
        <taxon>Cellvibrionales</taxon>
        <taxon>Cellvibrionaceae</taxon>
        <taxon>Cellvibrio</taxon>
    </lineage>
</organism>
<feature type="binding site" evidence="11">
    <location>
        <position position="15"/>
    </location>
    <ligand>
        <name>substrate</name>
    </ligand>
</feature>
<proteinExistence type="predicted"/>
<keyword evidence="14" id="KW-1185">Reference proteome</keyword>
<dbReference type="NCBIfam" id="NF010109">
    <property type="entry name" value="PRK13582.1"/>
    <property type="match status" value="1"/>
</dbReference>
<evidence type="ECO:0000313" key="14">
    <source>
        <dbReference type="Proteomes" id="UP000652567"/>
    </source>
</evidence>
<keyword evidence="3" id="KW-0028">Amino-acid biosynthesis</keyword>
<dbReference type="GO" id="GO:0036424">
    <property type="term" value="F:L-phosphoserine phosphatase activity"/>
    <property type="evidence" value="ECO:0007669"/>
    <property type="project" value="TreeGrafter"/>
</dbReference>
<evidence type="ECO:0000256" key="4">
    <source>
        <dbReference type="ARBA" id="ARBA00022723"/>
    </source>
</evidence>
<dbReference type="PANTHER" id="PTHR43344:SF2">
    <property type="entry name" value="PHOSPHOSERINE PHOSPHATASE"/>
    <property type="match status" value="1"/>
</dbReference>
<dbReference type="GO" id="GO:0006564">
    <property type="term" value="P:L-serine biosynthetic process"/>
    <property type="evidence" value="ECO:0007669"/>
    <property type="project" value="UniProtKB-KW"/>
</dbReference>
<feature type="active site" description="Proton donor" evidence="10">
    <location>
        <position position="9"/>
    </location>
</feature>
<evidence type="ECO:0000313" key="13">
    <source>
        <dbReference type="EMBL" id="MBE8717482.1"/>
    </source>
</evidence>
<dbReference type="Gene3D" id="3.40.50.1000">
    <property type="entry name" value="HAD superfamily/HAD-like"/>
    <property type="match status" value="1"/>
</dbReference>
<evidence type="ECO:0000256" key="12">
    <source>
        <dbReference type="PIRSR" id="PIRSR611863-3"/>
    </source>
</evidence>
<dbReference type="PANTHER" id="PTHR43344">
    <property type="entry name" value="PHOSPHOSERINE PHOSPHATASE"/>
    <property type="match status" value="1"/>
</dbReference>
<dbReference type="InterPro" id="IPR036412">
    <property type="entry name" value="HAD-like_sf"/>
</dbReference>
<evidence type="ECO:0000256" key="6">
    <source>
        <dbReference type="ARBA" id="ARBA00022842"/>
    </source>
</evidence>
<feature type="binding site" evidence="11">
    <location>
        <begin position="90"/>
        <end position="91"/>
    </location>
    <ligand>
        <name>substrate</name>
    </ligand>
</feature>
<dbReference type="Pfam" id="PF00702">
    <property type="entry name" value="Hydrolase"/>
    <property type="match status" value="1"/>
</dbReference>
<evidence type="ECO:0000256" key="1">
    <source>
        <dbReference type="ARBA" id="ARBA00005135"/>
    </source>
</evidence>
<evidence type="ECO:0000256" key="3">
    <source>
        <dbReference type="ARBA" id="ARBA00022605"/>
    </source>
</evidence>
<evidence type="ECO:0000256" key="11">
    <source>
        <dbReference type="PIRSR" id="PIRSR611863-2"/>
    </source>
</evidence>
<evidence type="ECO:0000256" key="9">
    <source>
        <dbReference type="ARBA" id="ARBA00048523"/>
    </source>
</evidence>
<dbReference type="EC" id="3.1.3.3" evidence="2"/>
<evidence type="ECO:0000256" key="5">
    <source>
        <dbReference type="ARBA" id="ARBA00022801"/>
    </source>
</evidence>
<keyword evidence="7" id="KW-0718">Serine biosynthesis</keyword>
<dbReference type="InterPro" id="IPR011863">
    <property type="entry name" value="HSK-PSP"/>
</dbReference>
<feature type="binding site" evidence="11">
    <location>
        <position position="155"/>
    </location>
    <ligand>
        <name>substrate</name>
    </ligand>
</feature>
<dbReference type="NCBIfam" id="TIGR02137">
    <property type="entry name" value="HSK-PSP"/>
    <property type="match status" value="1"/>
</dbReference>
<feature type="binding site" evidence="11">
    <location>
        <position position="133"/>
    </location>
    <ligand>
        <name>substrate</name>
    </ligand>
</feature>
<evidence type="ECO:0000256" key="2">
    <source>
        <dbReference type="ARBA" id="ARBA00012640"/>
    </source>
</evidence>
<dbReference type="EMBL" id="PRDL01000001">
    <property type="protein sequence ID" value="MBE8717482.1"/>
    <property type="molecule type" value="Genomic_DNA"/>
</dbReference>
<comment type="catalytic activity">
    <reaction evidence="9">
        <text>O-phospho-D-serine + H2O = D-serine + phosphate</text>
        <dbReference type="Rhea" id="RHEA:24873"/>
        <dbReference type="ChEBI" id="CHEBI:15377"/>
        <dbReference type="ChEBI" id="CHEBI:35247"/>
        <dbReference type="ChEBI" id="CHEBI:43474"/>
        <dbReference type="ChEBI" id="CHEBI:58680"/>
        <dbReference type="EC" id="3.1.3.3"/>
    </reaction>
</comment>
<comment type="cofactor">
    <cofactor evidence="12">
        <name>Mg(2+)</name>
        <dbReference type="ChEBI" id="CHEBI:18420"/>
    </cofactor>
    <text evidence="12">Binds 1 Mg(2+) ion per subunit.</text>
</comment>
<sequence length="205" mass="23634">MEIACLDLEGVLVPEIWIEFAKATGIESLKATTRDIPDYDVLMKQRLRILEENNLGLKEIQEVIATLKPLDGAVEFVDWLRERFQVIILSDTFYEFSQPLMRQLGFPTLLCHRLNVDERDRVIGYTLRQKDPKRQSVLALKTLYYRVIAAGDSYNDTTMLGEADQGILFHAPQNVIDEFPQFPAVHTYEDLKKEFIKASNRALTL</sequence>
<evidence type="ECO:0000256" key="8">
    <source>
        <dbReference type="ARBA" id="ARBA00048138"/>
    </source>
</evidence>
<dbReference type="AlphaFoldDB" id="A0A928V6D7"/>
<evidence type="ECO:0000256" key="10">
    <source>
        <dbReference type="PIRSR" id="PIRSR611863-1"/>
    </source>
</evidence>
<feature type="binding site" evidence="11">
    <location>
        <position position="46"/>
    </location>
    <ligand>
        <name>substrate</name>
    </ligand>
</feature>
<gene>
    <name evidence="13" type="primary">thrH</name>
    <name evidence="13" type="ORF">C4F51_09800</name>
</gene>
<dbReference type="RefSeq" id="WP_193909359.1">
    <property type="nucleotide sequence ID" value="NZ_PRDL01000001.1"/>
</dbReference>
<comment type="catalytic activity">
    <reaction evidence="8">
        <text>O-phospho-L-serine + H2O = L-serine + phosphate</text>
        <dbReference type="Rhea" id="RHEA:21208"/>
        <dbReference type="ChEBI" id="CHEBI:15377"/>
        <dbReference type="ChEBI" id="CHEBI:33384"/>
        <dbReference type="ChEBI" id="CHEBI:43474"/>
        <dbReference type="ChEBI" id="CHEBI:57524"/>
        <dbReference type="EC" id="3.1.3.3"/>
    </reaction>
</comment>
<dbReference type="GO" id="GO:0005737">
    <property type="term" value="C:cytoplasm"/>
    <property type="evidence" value="ECO:0007669"/>
    <property type="project" value="TreeGrafter"/>
</dbReference>
<dbReference type="Proteomes" id="UP000652567">
    <property type="component" value="Unassembled WGS sequence"/>
</dbReference>
<evidence type="ECO:0000256" key="7">
    <source>
        <dbReference type="ARBA" id="ARBA00023299"/>
    </source>
</evidence>
<protein>
    <recommendedName>
        <fullName evidence="2">phosphoserine phosphatase</fullName>
        <ecNumber evidence="2">3.1.3.3</ecNumber>
    </recommendedName>
</protein>
<accession>A0A928V6D7</accession>
<feature type="binding site" evidence="12">
    <location>
        <position position="9"/>
    </location>
    <ligand>
        <name>Mg(2+)</name>
        <dbReference type="ChEBI" id="CHEBI:18420"/>
    </ligand>
</feature>
<feature type="binding site" evidence="12">
    <location>
        <position position="7"/>
    </location>
    <ligand>
        <name>Mg(2+)</name>
        <dbReference type="ChEBI" id="CHEBI:18420"/>
    </ligand>
</feature>
<feature type="binding site" evidence="12">
    <location>
        <position position="152"/>
    </location>
    <ligand>
        <name>Mg(2+)</name>
        <dbReference type="ChEBI" id="CHEBI:18420"/>
    </ligand>
</feature>
<keyword evidence="5 13" id="KW-0378">Hydrolase</keyword>
<dbReference type="GO" id="GO:0000287">
    <property type="term" value="F:magnesium ion binding"/>
    <property type="evidence" value="ECO:0007669"/>
    <property type="project" value="TreeGrafter"/>
</dbReference>
<dbReference type="InterPro" id="IPR050582">
    <property type="entry name" value="HAD-like_SerB"/>
</dbReference>
<feature type="active site" description="Nucleophile" evidence="10">
    <location>
        <position position="7"/>
    </location>
</feature>
<dbReference type="SUPFAM" id="SSF56784">
    <property type="entry name" value="HAD-like"/>
    <property type="match status" value="1"/>
</dbReference>
<dbReference type="InterPro" id="IPR023214">
    <property type="entry name" value="HAD_sf"/>
</dbReference>
<dbReference type="Gene3D" id="3.90.1470.10">
    <property type="entry name" value="thrh gene product, domain 2"/>
    <property type="match status" value="1"/>
</dbReference>
<reference evidence="13" key="1">
    <citation type="submission" date="2018-07" db="EMBL/GenBank/DDBJ databases">
        <title>Genome assembly of strain Ka43.</title>
        <authorList>
            <person name="Kukolya J."/>
            <person name="Nagy I."/>
            <person name="Horvath B."/>
            <person name="Toth A."/>
        </authorList>
    </citation>
    <scope>NUCLEOTIDE SEQUENCE</scope>
    <source>
        <strain evidence="13">KB43</strain>
    </source>
</reference>
<keyword evidence="6" id="KW-0460">Magnesium</keyword>
<comment type="caution">
    <text evidence="13">The sequence shown here is derived from an EMBL/GenBank/DDBJ whole genome shotgun (WGS) entry which is preliminary data.</text>
</comment>
<comment type="pathway">
    <text evidence="1">Amino-acid biosynthesis; L-serine biosynthesis; L-serine from 3-phospho-D-glycerate: step 3/3.</text>
</comment>